<organism evidence="1 2">
    <name type="scientific">Cryptotermes secundus</name>
    <dbReference type="NCBI Taxonomy" id="105785"/>
    <lineage>
        <taxon>Eukaryota</taxon>
        <taxon>Metazoa</taxon>
        <taxon>Ecdysozoa</taxon>
        <taxon>Arthropoda</taxon>
        <taxon>Hexapoda</taxon>
        <taxon>Insecta</taxon>
        <taxon>Pterygota</taxon>
        <taxon>Neoptera</taxon>
        <taxon>Polyneoptera</taxon>
        <taxon>Dictyoptera</taxon>
        <taxon>Blattodea</taxon>
        <taxon>Blattoidea</taxon>
        <taxon>Termitoidae</taxon>
        <taxon>Kalotermitidae</taxon>
        <taxon>Cryptotermitinae</taxon>
        <taxon>Cryptotermes</taxon>
    </lineage>
</organism>
<comment type="caution">
    <text evidence="1">The sequence shown here is derived from an EMBL/GenBank/DDBJ whole genome shotgun (WGS) entry which is preliminary data.</text>
</comment>
<keyword evidence="2" id="KW-1185">Reference proteome</keyword>
<evidence type="ECO:0000313" key="1">
    <source>
        <dbReference type="EMBL" id="PNF16629.1"/>
    </source>
</evidence>
<dbReference type="Proteomes" id="UP000235965">
    <property type="component" value="Unassembled WGS sequence"/>
</dbReference>
<name>A0A2J7PJZ9_9NEOP</name>
<proteinExistence type="predicted"/>
<accession>A0A2J7PJZ9</accession>
<evidence type="ECO:0000313" key="2">
    <source>
        <dbReference type="Proteomes" id="UP000235965"/>
    </source>
</evidence>
<reference evidence="1 2" key="1">
    <citation type="submission" date="2017-12" db="EMBL/GenBank/DDBJ databases">
        <title>Hemimetabolous genomes reveal molecular basis of termite eusociality.</title>
        <authorList>
            <person name="Harrison M.C."/>
            <person name="Jongepier E."/>
            <person name="Robertson H.M."/>
            <person name="Arning N."/>
            <person name="Bitard-Feildel T."/>
            <person name="Chao H."/>
            <person name="Childers C.P."/>
            <person name="Dinh H."/>
            <person name="Doddapaneni H."/>
            <person name="Dugan S."/>
            <person name="Gowin J."/>
            <person name="Greiner C."/>
            <person name="Han Y."/>
            <person name="Hu H."/>
            <person name="Hughes D.S.T."/>
            <person name="Huylmans A.-K."/>
            <person name="Kemena C."/>
            <person name="Kremer L.P.M."/>
            <person name="Lee S.L."/>
            <person name="Lopez-Ezquerra A."/>
            <person name="Mallet L."/>
            <person name="Monroy-Kuhn J.M."/>
            <person name="Moser A."/>
            <person name="Murali S.C."/>
            <person name="Muzny D.M."/>
            <person name="Otani S."/>
            <person name="Piulachs M.-D."/>
            <person name="Poelchau M."/>
            <person name="Qu J."/>
            <person name="Schaub F."/>
            <person name="Wada-Katsumata A."/>
            <person name="Worley K.C."/>
            <person name="Xie Q."/>
            <person name="Ylla G."/>
            <person name="Poulsen M."/>
            <person name="Gibbs R.A."/>
            <person name="Schal C."/>
            <person name="Richards S."/>
            <person name="Belles X."/>
            <person name="Korb J."/>
            <person name="Bornberg-Bauer E."/>
        </authorList>
    </citation>
    <scope>NUCLEOTIDE SEQUENCE [LARGE SCALE GENOMIC DNA]</scope>
    <source>
        <tissue evidence="1">Whole body</tissue>
    </source>
</reference>
<protein>
    <submittedName>
        <fullName evidence="1">Uncharacterized protein</fullName>
    </submittedName>
</protein>
<sequence>MRFEDLTVMSIKISSLLGYDAIQSGRKGTILEKSGSFIYGVEPFFYPDDRGNR</sequence>
<dbReference type="AlphaFoldDB" id="A0A2J7PJZ9"/>
<dbReference type="InParanoid" id="A0A2J7PJZ9"/>
<gene>
    <name evidence="1" type="ORF">B7P43_G06427</name>
</gene>
<dbReference type="EMBL" id="NEVH01024944">
    <property type="protein sequence ID" value="PNF16629.1"/>
    <property type="molecule type" value="Genomic_DNA"/>
</dbReference>